<dbReference type="AlphaFoldDB" id="X0XAD9"/>
<organism evidence="2">
    <name type="scientific">marine sediment metagenome</name>
    <dbReference type="NCBI Taxonomy" id="412755"/>
    <lineage>
        <taxon>unclassified sequences</taxon>
        <taxon>metagenomes</taxon>
        <taxon>ecological metagenomes</taxon>
    </lineage>
</organism>
<protein>
    <recommendedName>
        <fullName evidence="1">PIN domain-containing protein</fullName>
    </recommendedName>
</protein>
<evidence type="ECO:0000313" key="2">
    <source>
        <dbReference type="EMBL" id="GAG40030.1"/>
    </source>
</evidence>
<proteinExistence type="predicted"/>
<dbReference type="InterPro" id="IPR041705">
    <property type="entry name" value="PIN_Sll0205"/>
</dbReference>
<name>X0XAD9_9ZZZZ</name>
<dbReference type="InterPro" id="IPR052919">
    <property type="entry name" value="TA_system_RNase"/>
</dbReference>
<dbReference type="PANTHER" id="PTHR36173">
    <property type="entry name" value="RIBONUCLEASE VAPC16-RELATED"/>
    <property type="match status" value="1"/>
</dbReference>
<sequence length="128" mass="14388">MKRLLLDTHVLLWWLSDDSRLGEASRQAISNPRNQVYVSAASTWEISIKKSTGKLAAPEDLDAIVECEGFDKLPITLFHGDQAGLLPEHHKDPFDRMLVAQAQSDGLVIVTNDEKITQYNIRTMDAKK</sequence>
<dbReference type="CDD" id="cd09872">
    <property type="entry name" value="PIN_Sll0205-like"/>
    <property type="match status" value="1"/>
</dbReference>
<dbReference type="EMBL" id="BARS01044814">
    <property type="protein sequence ID" value="GAG40030.1"/>
    <property type="molecule type" value="Genomic_DNA"/>
</dbReference>
<dbReference type="Gene3D" id="3.40.50.1010">
    <property type="entry name" value="5'-nuclease"/>
    <property type="match status" value="1"/>
</dbReference>
<dbReference type="InterPro" id="IPR029060">
    <property type="entry name" value="PIN-like_dom_sf"/>
</dbReference>
<comment type="caution">
    <text evidence="2">The sequence shown here is derived from an EMBL/GenBank/DDBJ whole genome shotgun (WGS) entry which is preliminary data.</text>
</comment>
<dbReference type="PANTHER" id="PTHR36173:SF2">
    <property type="entry name" value="RIBONUCLEASE VAPC16"/>
    <property type="match status" value="1"/>
</dbReference>
<reference evidence="2" key="1">
    <citation type="journal article" date="2014" name="Front. Microbiol.">
        <title>High frequency of phylogenetically diverse reductive dehalogenase-homologous genes in deep subseafloor sedimentary metagenomes.</title>
        <authorList>
            <person name="Kawai M."/>
            <person name="Futagami T."/>
            <person name="Toyoda A."/>
            <person name="Takaki Y."/>
            <person name="Nishi S."/>
            <person name="Hori S."/>
            <person name="Arai W."/>
            <person name="Tsubouchi T."/>
            <person name="Morono Y."/>
            <person name="Uchiyama I."/>
            <person name="Ito T."/>
            <person name="Fujiyama A."/>
            <person name="Inagaki F."/>
            <person name="Takami H."/>
        </authorList>
    </citation>
    <scope>NUCLEOTIDE SEQUENCE</scope>
    <source>
        <strain evidence="2">Expedition CK06-06</strain>
    </source>
</reference>
<accession>X0XAD9</accession>
<gene>
    <name evidence="2" type="ORF">S01H1_67637</name>
</gene>
<dbReference type="Pfam" id="PF01850">
    <property type="entry name" value="PIN"/>
    <property type="match status" value="1"/>
</dbReference>
<evidence type="ECO:0000259" key="1">
    <source>
        <dbReference type="Pfam" id="PF01850"/>
    </source>
</evidence>
<dbReference type="InterPro" id="IPR002716">
    <property type="entry name" value="PIN_dom"/>
</dbReference>
<dbReference type="SUPFAM" id="SSF88723">
    <property type="entry name" value="PIN domain-like"/>
    <property type="match status" value="1"/>
</dbReference>
<feature type="domain" description="PIN" evidence="1">
    <location>
        <begin position="5"/>
        <end position="119"/>
    </location>
</feature>